<organism evidence="1 2">
    <name type="scientific">Hymenochirus boettgeri</name>
    <name type="common">Congo dwarf clawed frog</name>
    <dbReference type="NCBI Taxonomy" id="247094"/>
    <lineage>
        <taxon>Eukaryota</taxon>
        <taxon>Metazoa</taxon>
        <taxon>Chordata</taxon>
        <taxon>Craniata</taxon>
        <taxon>Vertebrata</taxon>
        <taxon>Euteleostomi</taxon>
        <taxon>Amphibia</taxon>
        <taxon>Batrachia</taxon>
        <taxon>Anura</taxon>
        <taxon>Pipoidea</taxon>
        <taxon>Pipidae</taxon>
        <taxon>Pipinae</taxon>
        <taxon>Hymenochirus</taxon>
    </lineage>
</organism>
<evidence type="ECO:0000313" key="1">
    <source>
        <dbReference type="EMBL" id="KAG8437828.1"/>
    </source>
</evidence>
<sequence length="119" mass="13878">MYNNTLLTVQREQCSVLVRKHTAATQMWTFFIKIVSDLTGSQFFLFIGYIHPYSLLDASEQSGVKITLTPFDWEHFHIIKLITNKLLNFKFQLHFATGWLTFKLYLFVAINLPCTVISL</sequence>
<proteinExistence type="predicted"/>
<reference evidence="1" key="1">
    <citation type="thesis" date="2020" institute="ProQuest LLC" country="789 East Eisenhower Parkway, Ann Arbor, MI, USA">
        <title>Comparative Genomics and Chromosome Evolution.</title>
        <authorList>
            <person name="Mudd A.B."/>
        </authorList>
    </citation>
    <scope>NUCLEOTIDE SEQUENCE</scope>
    <source>
        <strain evidence="1">Female2</strain>
        <tissue evidence="1">Blood</tissue>
    </source>
</reference>
<accession>A0A8T2J387</accession>
<comment type="caution">
    <text evidence="1">The sequence shown here is derived from an EMBL/GenBank/DDBJ whole genome shotgun (WGS) entry which is preliminary data.</text>
</comment>
<keyword evidence="2" id="KW-1185">Reference proteome</keyword>
<protein>
    <submittedName>
        <fullName evidence="1">Uncharacterized protein</fullName>
    </submittedName>
</protein>
<gene>
    <name evidence="1" type="ORF">GDO86_008507</name>
</gene>
<name>A0A8T2J387_9PIPI</name>
<dbReference type="Proteomes" id="UP000812440">
    <property type="component" value="Chromosome 4"/>
</dbReference>
<dbReference type="EMBL" id="JAACNH010000007">
    <property type="protein sequence ID" value="KAG8437828.1"/>
    <property type="molecule type" value="Genomic_DNA"/>
</dbReference>
<evidence type="ECO:0000313" key="2">
    <source>
        <dbReference type="Proteomes" id="UP000812440"/>
    </source>
</evidence>
<dbReference type="AlphaFoldDB" id="A0A8T2J387"/>